<keyword evidence="3" id="KW-1185">Reference proteome</keyword>
<evidence type="ECO:0000259" key="1">
    <source>
        <dbReference type="Pfam" id="PF06985"/>
    </source>
</evidence>
<proteinExistence type="predicted"/>
<reference evidence="2 3" key="1">
    <citation type="submission" date="2018-12" db="EMBL/GenBank/DDBJ databases">
        <title>Draft genome sequence of Xylaria grammica IHI A82.</title>
        <authorList>
            <person name="Buettner E."/>
            <person name="Kellner H."/>
        </authorList>
    </citation>
    <scope>NUCLEOTIDE SEQUENCE [LARGE SCALE GENOMIC DNA]</scope>
    <source>
        <strain evidence="2 3">IHI A82</strain>
    </source>
</reference>
<evidence type="ECO:0000313" key="3">
    <source>
        <dbReference type="Proteomes" id="UP000286045"/>
    </source>
</evidence>
<dbReference type="InterPro" id="IPR010730">
    <property type="entry name" value="HET"/>
</dbReference>
<dbReference type="AlphaFoldDB" id="A0A439D4Y8"/>
<feature type="domain" description="Heterokaryon incompatibility" evidence="1">
    <location>
        <begin position="110"/>
        <end position="245"/>
    </location>
</feature>
<organism evidence="2 3">
    <name type="scientific">Xylaria grammica</name>
    <dbReference type="NCBI Taxonomy" id="363999"/>
    <lineage>
        <taxon>Eukaryota</taxon>
        <taxon>Fungi</taxon>
        <taxon>Dikarya</taxon>
        <taxon>Ascomycota</taxon>
        <taxon>Pezizomycotina</taxon>
        <taxon>Sordariomycetes</taxon>
        <taxon>Xylariomycetidae</taxon>
        <taxon>Xylariales</taxon>
        <taxon>Xylariaceae</taxon>
        <taxon>Xylaria</taxon>
    </lineage>
</organism>
<evidence type="ECO:0000313" key="2">
    <source>
        <dbReference type="EMBL" id="RWA09469.1"/>
    </source>
</evidence>
<sequence>MCSDGIGNRSSLGRCAHATQRLFMPSRKSSGVFPNRFTRRCWEIVTQAPITNTYSATTSPRSTPITRPSKTTQYVQQARSLGGRIRLLRLLPGHGSDGVHCELSTVSLDEALSYVWGSEANPVQIILSGQTKDVTRSLGSALHHLRNDEKGRILWVDAVCINQGDLDERSSQVQLMQRTYSGASQVVVWLGSLKDGDEQIIEVIRTLGRDSTVHWTAIPKMDAEPFSLYRFLRHPWWSRIWTVQEAVLAKQLVYYCGKIHLLSHDLAGVAASYRTHVEQFGAVRIWGLHITTRQATDPRDKVYGLLGISRMIQESSIDYRFSEGKMYELATRDSISHAQNLDILSNVIPRRKADTELPSDQSVRAGGGGAHYNACGMLPYEPTKGDTAAGTFRLSGVCCDAIARFSESIHLQSFFSEEDTVQAWRDMAGLEKEPGKAYVAGDTVAEAFWRTLCLDAYTRAVLSEDEARPIRRAGAEERDAHLLYTRLYKKRMVSFAKGEAALLKRASEFNEHVSKATARRRFFISRKGYMGLGPLESEVDDRICVLAGGRAPFIARAAQQKEDEASSRVVYHLLGDSYIHGLMDGGAMKLVDDGVLRVEDFELV</sequence>
<dbReference type="PANTHER" id="PTHR24148">
    <property type="entry name" value="ANKYRIN REPEAT DOMAIN-CONTAINING PROTEIN 39 HOMOLOG-RELATED"/>
    <property type="match status" value="1"/>
</dbReference>
<comment type="caution">
    <text evidence="2">The sequence shown here is derived from an EMBL/GenBank/DDBJ whole genome shotgun (WGS) entry which is preliminary data.</text>
</comment>
<dbReference type="Pfam" id="PF06985">
    <property type="entry name" value="HET"/>
    <property type="match status" value="1"/>
</dbReference>
<dbReference type="EMBL" id="RYZI01000153">
    <property type="protein sequence ID" value="RWA09469.1"/>
    <property type="molecule type" value="Genomic_DNA"/>
</dbReference>
<gene>
    <name evidence="2" type="ORF">EKO27_g5648</name>
</gene>
<dbReference type="STRING" id="363999.A0A439D4Y8"/>
<protein>
    <recommendedName>
        <fullName evidence="1">Heterokaryon incompatibility domain-containing protein</fullName>
    </recommendedName>
</protein>
<name>A0A439D4Y8_9PEZI</name>
<dbReference type="PANTHER" id="PTHR24148:SF73">
    <property type="entry name" value="HET DOMAIN PROTEIN (AFU_ORTHOLOGUE AFUA_8G01020)"/>
    <property type="match status" value="1"/>
</dbReference>
<accession>A0A439D4Y8</accession>
<dbReference type="Proteomes" id="UP000286045">
    <property type="component" value="Unassembled WGS sequence"/>
</dbReference>
<dbReference type="Pfam" id="PF26639">
    <property type="entry name" value="Het-6_barrel"/>
    <property type="match status" value="1"/>
</dbReference>
<dbReference type="InterPro" id="IPR052895">
    <property type="entry name" value="HetReg/Transcr_Mod"/>
</dbReference>